<comment type="caution">
    <text evidence="1">The sequence shown here is derived from an EMBL/GenBank/DDBJ whole genome shotgun (WGS) entry which is preliminary data.</text>
</comment>
<dbReference type="Proteomes" id="UP001207687">
    <property type="component" value="Unassembled WGS sequence"/>
</dbReference>
<gene>
    <name evidence="1" type="ORF">M2256_000609</name>
</gene>
<organism evidence="1 2">
    <name type="scientific">Lactococcus lactis</name>
    <dbReference type="NCBI Taxonomy" id="1358"/>
    <lineage>
        <taxon>Bacteria</taxon>
        <taxon>Bacillati</taxon>
        <taxon>Bacillota</taxon>
        <taxon>Bacilli</taxon>
        <taxon>Lactobacillales</taxon>
        <taxon>Streptococcaceae</taxon>
        <taxon>Lactococcus</taxon>
    </lineage>
</organism>
<protein>
    <submittedName>
        <fullName evidence="1">Uncharacterized protein</fullName>
    </submittedName>
</protein>
<sequence>MNQKEIKALKKEIIEEGALNVGYYPRIISKITELWPEMIAEFVKEIALQGLDVATISHPLILNLFVTKAIEKMNYQEFKILAPYFFGYRQAEDEILAEPIQITRLEYLRFQSEGEKLFDYKEPNPSLEERLKALTTMVVSNDNQPIAYQPISHRIAILESCEEMPEPFIDPGLINDINERRPYPELVAIRLLESSSHLRKHYLEAFKQLSSEELSEDELLAFVSSRLASTDDALNPQEVLNINETLANEKAGMELITHRVTGYCQKEQWELAYLKVEDVPEEKSNIIYYLEHDIGAYYRGSLAWLDIYDVNQEVEERYIVDREALWSGPLSVVQALTGDPTYLSMAMYEEVKGLDLSEDRFNQFILMSNEERRKFLQKENKEKTQTLNPSTKQRR</sequence>
<evidence type="ECO:0000313" key="1">
    <source>
        <dbReference type="EMBL" id="MCW2280151.1"/>
    </source>
</evidence>
<dbReference type="AlphaFoldDB" id="A0AAW5TPQ7"/>
<accession>A0AAW5TPQ7</accession>
<dbReference type="EMBL" id="JAOQNN010000001">
    <property type="protein sequence ID" value="MCW2280151.1"/>
    <property type="molecule type" value="Genomic_DNA"/>
</dbReference>
<dbReference type="RefSeq" id="WP_264653728.1">
    <property type="nucleotide sequence ID" value="NZ_JAOQNN010000001.1"/>
</dbReference>
<reference evidence="1" key="1">
    <citation type="submission" date="2023-08" db="EMBL/GenBank/DDBJ databases">
        <title>Genomic analyses of the natural microbiome of Caenorhabditis elegans.</title>
        <authorList>
            <person name="Samuel B."/>
        </authorList>
    </citation>
    <scope>NUCLEOTIDE SEQUENCE</scope>
    <source>
        <strain evidence="1">BIGb0220</strain>
    </source>
</reference>
<name>A0AAW5TPQ7_9LACT</name>
<evidence type="ECO:0000313" key="2">
    <source>
        <dbReference type="Proteomes" id="UP001207687"/>
    </source>
</evidence>
<proteinExistence type="predicted"/>